<evidence type="ECO:0000313" key="5">
    <source>
        <dbReference type="Proteomes" id="UP001054902"/>
    </source>
</evidence>
<dbReference type="Proteomes" id="UP001054902">
    <property type="component" value="Unassembled WGS sequence"/>
</dbReference>
<sequence>MELPTPDELAAAASSTSEMQIPNKASEPVTQEPNTGSVDDKDSSIDDWLEEAVSFAESTTNNEAEIVQASSSENDSQNDTNLSALDFMMGMMPSPSRDKSQDESVADKSEEEKKDDEETSQYNEKSVSHDSSLIKDESNGQDVNDTIRVSQNNDENVTSSDNKKVVRDELIDATEPKEPKETEEVTESTVNGSINDVPALKNEYLEQENAQPEDAPQSKGNFIDEETKIYSSPTTENYQSDESENNKECHNTESANIMGESESSVDVEMNANELEDGEARPIPQDQLQNSDDKKDDSTEPANMIRNRFMNWRSKAEDALQNNQVLKIAQKNIEETNKKVQKAVENNISGIAANINKAKEAAVSRNAGDTEVEQDDLEDDLSYDKAEESEEGSSNDSQGSSVYVESDDEISYNSDASSIYESQKADTSVAPSSPNRATQLRNWASKARNIVQNELSADDPTPIKRNSSSSSQPNLYKGRYEDNQQNQNRANILKQLQKRVRHPSPPPPKMVRKGEPKRAQIQESQIELMQKSIPGHIIKEHVDSLKPGQYLMLLRPGMLGVNLKQTFLPGHGVYVDYVLPGGNAEKSGVVCVGDGLVKVGDTDVSKGTIADVPTIIAKTRRPAILVFNGEHRTDIEEMDYLSVAIGAVNRILDDHNSGKARTTFDDVNDSQNSTVLPDAPSKALRIELQQYASQRNNQRSSFSLISAACQQDINLRRILQLALRICCIDGRKLPFFASFLTNNDDFGLGGDRVDSSQISTSTCLMFYLELLSFRDIFAIAPQKKKLDHANLIASKFLFASDNDSPIFDMGTFFNEQELKVTQGLLKEGKIDVDFFCNMEKTLEKSLLSKFASFLISDECARMRAYLRGSKPYIDPSVENVLLDSSLIASKAYSSTRNHIRFMIIYLICQLENDTLDKNFDQSKDQVKKEVKRLSGSAGGLTCAIFINRTILTLLEKVMNAVAMEGEKKDYNVASQFLVAVENLWESFIAPDGGMLDFASYSNEIYDLIEDIRGILIDATEVPAEKKEEERIAHICASLAKNQDFVVSLKKLRNELVHDYYLNHHPKYRAHVTHEWMCSEINSDKAQCNSTVVDKTPKIADGAVARFLRKLDLPKGISKHSPVHNVQKDIVYEQKQGDIIDCSFNADYAMIFTAKNVDESLSTDVSRQDENSMSFDPNSYERICTAALSAHGKDATAKHSLEQILPTTIVSYAMIPSIKKKNFTDLVQFGRLLDNDWEVSLVNFLAPNGKKTDESTEFLYGVTLVFNNTSPNMLNKAHAITLVSERNTIPAMRATLMKMYEDKVLSKQGKYDCTSFATYLEGLNGEKHEEFSALLKPYIEQGSAPWIDRPILDQKKEFERASLEALTESLPPIPLALLFIAAILEQKIVFTSSRRTMLVSAISGLRRLLRPLQWSHLCVPTAPTSLVKDLLQYPAPFMLGVPLDSPSSMKILKSLPDDVTLVDIDVGRVILTKRFSHNFESADIKEADWNRVLRSQVLNLAENLGNVIGSYQSDTIWRCDSPLIDSTSVTIPQKVDAVSKICRAFVEELVAGTNTCCYWISEETDQGERNGDILFDEDRFLKVKELRHCKTYTSLFDGEDLLRTKYISSLERDTILALDMDEFYLIMETFLRGQSMSLFISSQEKEMLPFW</sequence>
<dbReference type="Gene3D" id="2.30.42.10">
    <property type="match status" value="1"/>
</dbReference>
<dbReference type="PROSITE" id="PS50106">
    <property type="entry name" value="PDZ"/>
    <property type="match status" value="1"/>
</dbReference>
<feature type="compositionally biased region" description="Basic and acidic residues" evidence="1">
    <location>
        <begin position="96"/>
        <end position="112"/>
    </location>
</feature>
<dbReference type="InterPro" id="IPR037516">
    <property type="entry name" value="Tripartite_DENN"/>
</dbReference>
<dbReference type="InterPro" id="IPR001478">
    <property type="entry name" value="PDZ"/>
</dbReference>
<name>A0AAD3CUA5_9STRA</name>
<feature type="compositionally biased region" description="Polar residues" evidence="1">
    <location>
        <begin position="28"/>
        <end position="37"/>
    </location>
</feature>
<evidence type="ECO:0008006" key="6">
    <source>
        <dbReference type="Google" id="ProtNLM"/>
    </source>
</evidence>
<feature type="compositionally biased region" description="Basic and acidic residues" evidence="1">
    <location>
        <begin position="161"/>
        <end position="183"/>
    </location>
</feature>
<dbReference type="InterPro" id="IPR001194">
    <property type="entry name" value="cDENN_dom"/>
</dbReference>
<dbReference type="Pfam" id="PF02141">
    <property type="entry name" value="DENN"/>
    <property type="match status" value="1"/>
</dbReference>
<gene>
    <name evidence="4" type="ORF">CTEN210_07666</name>
</gene>
<dbReference type="GO" id="GO:0032483">
    <property type="term" value="P:regulation of Rab protein signal transduction"/>
    <property type="evidence" value="ECO:0007669"/>
    <property type="project" value="TreeGrafter"/>
</dbReference>
<dbReference type="InterPro" id="IPR051696">
    <property type="entry name" value="DENN_Domain_GEFs"/>
</dbReference>
<dbReference type="SUPFAM" id="SSF50156">
    <property type="entry name" value="PDZ domain-like"/>
    <property type="match status" value="1"/>
</dbReference>
<dbReference type="EMBL" id="BLLK01000045">
    <property type="protein sequence ID" value="GFH51190.1"/>
    <property type="molecule type" value="Genomic_DNA"/>
</dbReference>
<comment type="caution">
    <text evidence="4">The sequence shown here is derived from an EMBL/GenBank/DDBJ whole genome shotgun (WGS) entry which is preliminary data.</text>
</comment>
<dbReference type="Gene3D" id="3.40.50.11500">
    <property type="match status" value="1"/>
</dbReference>
<feature type="domain" description="PDZ" evidence="2">
    <location>
        <begin position="556"/>
        <end position="630"/>
    </location>
</feature>
<accession>A0AAD3CUA5</accession>
<dbReference type="SMART" id="SM00228">
    <property type="entry name" value="PDZ"/>
    <property type="match status" value="1"/>
</dbReference>
<evidence type="ECO:0000256" key="1">
    <source>
        <dbReference type="SAM" id="MobiDB-lite"/>
    </source>
</evidence>
<feature type="compositionally biased region" description="Polar residues" evidence="1">
    <location>
        <begin position="230"/>
        <end position="240"/>
    </location>
</feature>
<organism evidence="4 5">
    <name type="scientific">Chaetoceros tenuissimus</name>
    <dbReference type="NCBI Taxonomy" id="426638"/>
    <lineage>
        <taxon>Eukaryota</taxon>
        <taxon>Sar</taxon>
        <taxon>Stramenopiles</taxon>
        <taxon>Ochrophyta</taxon>
        <taxon>Bacillariophyta</taxon>
        <taxon>Coscinodiscophyceae</taxon>
        <taxon>Chaetocerotophycidae</taxon>
        <taxon>Chaetocerotales</taxon>
        <taxon>Chaetocerotaceae</taxon>
        <taxon>Chaetoceros</taxon>
    </lineage>
</organism>
<feature type="compositionally biased region" description="Polar residues" evidence="1">
    <location>
        <begin position="56"/>
        <end position="83"/>
    </location>
</feature>
<reference evidence="4 5" key="1">
    <citation type="journal article" date="2021" name="Sci. Rep.">
        <title>The genome of the diatom Chaetoceros tenuissimus carries an ancient integrated fragment of an extant virus.</title>
        <authorList>
            <person name="Hongo Y."/>
            <person name="Kimura K."/>
            <person name="Takaki Y."/>
            <person name="Yoshida Y."/>
            <person name="Baba S."/>
            <person name="Kobayashi G."/>
            <person name="Nagasaki K."/>
            <person name="Hano T."/>
            <person name="Tomaru Y."/>
        </authorList>
    </citation>
    <scope>NUCLEOTIDE SEQUENCE [LARGE SCALE GENOMIC DNA]</scope>
    <source>
        <strain evidence="4 5">NIES-3715</strain>
    </source>
</reference>
<feature type="compositionally biased region" description="Acidic residues" evidence="1">
    <location>
        <begin position="382"/>
        <end position="392"/>
    </location>
</feature>
<dbReference type="PANTHER" id="PTHR12296:SF21">
    <property type="entry name" value="DENN DOMAIN-CONTAINING PROTEIN 3"/>
    <property type="match status" value="1"/>
</dbReference>
<feature type="compositionally biased region" description="Polar residues" evidence="1">
    <location>
        <begin position="393"/>
        <end position="402"/>
    </location>
</feature>
<dbReference type="PANTHER" id="PTHR12296">
    <property type="entry name" value="DENN DOMAIN-CONTAINING PROTEIN 4"/>
    <property type="match status" value="1"/>
</dbReference>
<feature type="compositionally biased region" description="Polar residues" evidence="1">
    <location>
        <begin position="463"/>
        <end position="473"/>
    </location>
</feature>
<feature type="region of interest" description="Disordered" evidence="1">
    <location>
        <begin position="1"/>
        <end position="197"/>
    </location>
</feature>
<evidence type="ECO:0000259" key="3">
    <source>
        <dbReference type="PROSITE" id="PS50211"/>
    </source>
</evidence>
<feature type="region of interest" description="Disordered" evidence="1">
    <location>
        <begin position="453"/>
        <end position="484"/>
    </location>
</feature>
<dbReference type="CDD" id="cd00136">
    <property type="entry name" value="PDZ_canonical"/>
    <property type="match status" value="1"/>
</dbReference>
<protein>
    <recommendedName>
        <fullName evidence="6">UDENN domain-containing protein</fullName>
    </recommendedName>
</protein>
<evidence type="ECO:0000259" key="2">
    <source>
        <dbReference type="PROSITE" id="PS50106"/>
    </source>
</evidence>
<feature type="region of interest" description="Disordered" evidence="1">
    <location>
        <begin position="230"/>
        <end position="304"/>
    </location>
</feature>
<dbReference type="PROSITE" id="PS50211">
    <property type="entry name" value="DENN"/>
    <property type="match status" value="1"/>
</dbReference>
<dbReference type="GO" id="GO:0031410">
    <property type="term" value="C:cytoplasmic vesicle"/>
    <property type="evidence" value="ECO:0007669"/>
    <property type="project" value="TreeGrafter"/>
</dbReference>
<feature type="domain" description="UDENN" evidence="3">
    <location>
        <begin position="1181"/>
        <end position="1620"/>
    </location>
</feature>
<feature type="compositionally biased region" description="Polar residues" evidence="1">
    <location>
        <begin position="140"/>
        <end position="160"/>
    </location>
</feature>
<dbReference type="InterPro" id="IPR043153">
    <property type="entry name" value="DENN_C"/>
</dbReference>
<keyword evidence="5" id="KW-1185">Reference proteome</keyword>
<feature type="region of interest" description="Disordered" evidence="1">
    <location>
        <begin position="382"/>
        <end position="407"/>
    </location>
</feature>
<dbReference type="InterPro" id="IPR036034">
    <property type="entry name" value="PDZ_sf"/>
</dbReference>
<evidence type="ECO:0000313" key="4">
    <source>
        <dbReference type="EMBL" id="GFH51190.1"/>
    </source>
</evidence>
<dbReference type="SMART" id="SM00799">
    <property type="entry name" value="DENN"/>
    <property type="match status" value="1"/>
</dbReference>
<feature type="compositionally biased region" description="Basic and acidic residues" evidence="1">
    <location>
        <begin position="126"/>
        <end position="138"/>
    </location>
</feature>
<proteinExistence type="predicted"/>